<dbReference type="RefSeq" id="XP_021880151.1">
    <property type="nucleotide sequence ID" value="XM_022019311.1"/>
</dbReference>
<feature type="domain" description="FHA" evidence="2">
    <location>
        <begin position="150"/>
        <end position="226"/>
    </location>
</feature>
<feature type="compositionally biased region" description="Acidic residues" evidence="1">
    <location>
        <begin position="79"/>
        <end position="99"/>
    </location>
</feature>
<keyword evidence="4" id="KW-1185">Reference proteome</keyword>
<dbReference type="InterPro" id="IPR000253">
    <property type="entry name" value="FHA_dom"/>
</dbReference>
<reference evidence="3 4" key="1">
    <citation type="submission" date="2016-07" db="EMBL/GenBank/DDBJ databases">
        <title>Pervasive Adenine N6-methylation of Active Genes in Fungi.</title>
        <authorList>
            <consortium name="DOE Joint Genome Institute"/>
            <person name="Mondo S.J."/>
            <person name="Dannebaum R.O."/>
            <person name="Kuo R.C."/>
            <person name="Labutti K."/>
            <person name="Haridas S."/>
            <person name="Kuo A."/>
            <person name="Salamov A."/>
            <person name="Ahrendt S.R."/>
            <person name="Lipzen A."/>
            <person name="Sullivan W."/>
            <person name="Andreopoulos W.B."/>
            <person name="Clum A."/>
            <person name="Lindquist E."/>
            <person name="Daum C."/>
            <person name="Ramamoorthy G.K."/>
            <person name="Gryganskyi A."/>
            <person name="Culley D."/>
            <person name="Magnuson J.K."/>
            <person name="James T.Y."/>
            <person name="O'Malley M.A."/>
            <person name="Stajich J.E."/>
            <person name="Spatafora J.W."/>
            <person name="Visel A."/>
            <person name="Grigoriev I.V."/>
        </authorList>
    </citation>
    <scope>NUCLEOTIDE SEQUENCE [LARGE SCALE GENOMIC DNA]</scope>
    <source>
        <strain evidence="3 4">NRRL 3116</strain>
    </source>
</reference>
<organism evidence="3 4">
    <name type="scientific">Lobosporangium transversale</name>
    <dbReference type="NCBI Taxonomy" id="64571"/>
    <lineage>
        <taxon>Eukaryota</taxon>
        <taxon>Fungi</taxon>
        <taxon>Fungi incertae sedis</taxon>
        <taxon>Mucoromycota</taxon>
        <taxon>Mortierellomycotina</taxon>
        <taxon>Mortierellomycetes</taxon>
        <taxon>Mortierellales</taxon>
        <taxon>Mortierellaceae</taxon>
        <taxon>Lobosporangium</taxon>
    </lineage>
</organism>
<gene>
    <name evidence="3" type="ORF">BCR41DRAFT_101456</name>
</gene>
<dbReference type="SMART" id="SM00240">
    <property type="entry name" value="FHA"/>
    <property type="match status" value="1"/>
</dbReference>
<name>A0A1Y2GJB5_9FUNG</name>
<dbReference type="CDD" id="cd00060">
    <property type="entry name" value="FHA"/>
    <property type="match status" value="1"/>
</dbReference>
<protein>
    <recommendedName>
        <fullName evidence="2">FHA domain-containing protein</fullName>
    </recommendedName>
</protein>
<dbReference type="SUPFAM" id="SSF49879">
    <property type="entry name" value="SMAD/FHA domain"/>
    <property type="match status" value="1"/>
</dbReference>
<dbReference type="GeneID" id="33561156"/>
<feature type="region of interest" description="Disordered" evidence="1">
    <location>
        <begin position="1"/>
        <end position="27"/>
    </location>
</feature>
<evidence type="ECO:0000313" key="3">
    <source>
        <dbReference type="EMBL" id="ORZ12532.1"/>
    </source>
</evidence>
<dbReference type="EMBL" id="MCFF01000025">
    <property type="protein sequence ID" value="ORZ12532.1"/>
    <property type="molecule type" value="Genomic_DNA"/>
</dbReference>
<dbReference type="PROSITE" id="PS50006">
    <property type="entry name" value="FHA_DOMAIN"/>
    <property type="match status" value="1"/>
</dbReference>
<accession>A0A1Y2GJB5</accession>
<dbReference type="OrthoDB" id="687730at2759"/>
<dbReference type="Pfam" id="PF00498">
    <property type="entry name" value="FHA"/>
    <property type="match status" value="1"/>
</dbReference>
<dbReference type="AlphaFoldDB" id="A0A1Y2GJB5"/>
<dbReference type="Proteomes" id="UP000193648">
    <property type="component" value="Unassembled WGS sequence"/>
</dbReference>
<dbReference type="Gene3D" id="2.60.200.20">
    <property type="match status" value="1"/>
</dbReference>
<proteinExistence type="predicted"/>
<feature type="region of interest" description="Disordered" evidence="1">
    <location>
        <begin position="49"/>
        <end position="99"/>
    </location>
</feature>
<evidence type="ECO:0000259" key="2">
    <source>
        <dbReference type="PROSITE" id="PS50006"/>
    </source>
</evidence>
<feature type="compositionally biased region" description="Polar residues" evidence="1">
    <location>
        <begin position="1"/>
        <end position="14"/>
    </location>
</feature>
<feature type="compositionally biased region" description="Basic and acidic residues" evidence="1">
    <location>
        <begin position="69"/>
        <end position="78"/>
    </location>
</feature>
<comment type="caution">
    <text evidence="3">The sequence shown here is derived from an EMBL/GenBank/DDBJ whole genome shotgun (WGS) entry which is preliminary data.</text>
</comment>
<evidence type="ECO:0000256" key="1">
    <source>
        <dbReference type="SAM" id="MobiDB-lite"/>
    </source>
</evidence>
<sequence length="242" mass="27091">MFLQPTTPTNSAQERSSHLRWPESLSGAAPIPSRFSHLLNEPLVINLNNTTSEQGAASRLKEMDEEEEEKKAGVKGKEEDEGEVEEEEEEGEEEGEEEEDIVWLATPDDEILSQSLDDQEVAVYFEILEQAPLETLPLARKFCFKPNSQLVLGRAPSSGVSRLARVQQVLAQDKRRSAQAENGSDDGLFPNQVISKVHAVVYEVDGQLILEDRGSTHGTFVNEERIQSRVLQDNDHARRNVN</sequence>
<evidence type="ECO:0000313" key="4">
    <source>
        <dbReference type="Proteomes" id="UP000193648"/>
    </source>
</evidence>
<dbReference type="InParanoid" id="A0A1Y2GJB5"/>
<dbReference type="InterPro" id="IPR008984">
    <property type="entry name" value="SMAD_FHA_dom_sf"/>
</dbReference>